<accession>A0AAV3NID0</accession>
<dbReference type="Proteomes" id="UP001454036">
    <property type="component" value="Unassembled WGS sequence"/>
</dbReference>
<comment type="caution">
    <text evidence="1">The sequence shown here is derived from an EMBL/GenBank/DDBJ whole genome shotgun (WGS) entry which is preliminary data.</text>
</comment>
<organism evidence="1 2">
    <name type="scientific">Lithospermum erythrorhizon</name>
    <name type="common">Purple gromwell</name>
    <name type="synonym">Lithospermum officinale var. erythrorhizon</name>
    <dbReference type="NCBI Taxonomy" id="34254"/>
    <lineage>
        <taxon>Eukaryota</taxon>
        <taxon>Viridiplantae</taxon>
        <taxon>Streptophyta</taxon>
        <taxon>Embryophyta</taxon>
        <taxon>Tracheophyta</taxon>
        <taxon>Spermatophyta</taxon>
        <taxon>Magnoliopsida</taxon>
        <taxon>eudicotyledons</taxon>
        <taxon>Gunneridae</taxon>
        <taxon>Pentapetalae</taxon>
        <taxon>asterids</taxon>
        <taxon>lamiids</taxon>
        <taxon>Boraginales</taxon>
        <taxon>Boraginaceae</taxon>
        <taxon>Boraginoideae</taxon>
        <taxon>Lithospermeae</taxon>
        <taxon>Lithospermum</taxon>
    </lineage>
</organism>
<keyword evidence="2" id="KW-1185">Reference proteome</keyword>
<evidence type="ECO:0000313" key="1">
    <source>
        <dbReference type="EMBL" id="GAA0138718.1"/>
    </source>
</evidence>
<name>A0AAV3NID0_LITER</name>
<sequence length="207" mass="23883">MDLGLKKGSLLNPRNKPISDSPILVEVEKVKEKPEERLGCKARVFLKLDENYSLFGDIISFDTTYKTNNQYRPLAAFLGFDNHHKSVLFGAALLCLSWSMFMTHGRECKEKSRLSCNSAFFDELHHLVSQVDDEADFEFNWNQMLTNCFNGRPTSEFRWLVQIYGNLTQWSSAWAKSFFTAGLKTTQLSESFNAFLRRFLQSDHSLV</sequence>
<dbReference type="PANTHER" id="PTHR47718:SF2">
    <property type="entry name" value="PROTEIN FAR1-RELATED SEQUENCE 5-LIKE"/>
    <property type="match status" value="1"/>
</dbReference>
<dbReference type="EMBL" id="BAABME010000032">
    <property type="protein sequence ID" value="GAA0138718.1"/>
    <property type="molecule type" value="Genomic_DNA"/>
</dbReference>
<dbReference type="AlphaFoldDB" id="A0AAV3NID0"/>
<evidence type="ECO:0000313" key="2">
    <source>
        <dbReference type="Proteomes" id="UP001454036"/>
    </source>
</evidence>
<evidence type="ECO:0008006" key="3">
    <source>
        <dbReference type="Google" id="ProtNLM"/>
    </source>
</evidence>
<proteinExistence type="predicted"/>
<protein>
    <recommendedName>
        <fullName evidence="3">Protein FAR1-RELATED SEQUENCE</fullName>
    </recommendedName>
</protein>
<dbReference type="PANTHER" id="PTHR47718">
    <property type="entry name" value="OS01G0519700 PROTEIN"/>
    <property type="match status" value="1"/>
</dbReference>
<reference evidence="1 2" key="1">
    <citation type="submission" date="2024-01" db="EMBL/GenBank/DDBJ databases">
        <title>The complete chloroplast genome sequence of Lithospermum erythrorhizon: insights into the phylogenetic relationship among Boraginaceae species and the maternal lineages of purple gromwells.</title>
        <authorList>
            <person name="Okada T."/>
            <person name="Watanabe K."/>
        </authorList>
    </citation>
    <scope>NUCLEOTIDE SEQUENCE [LARGE SCALE GENOMIC DNA]</scope>
</reference>
<gene>
    <name evidence="1" type="ORF">LIER_00410</name>
</gene>